<dbReference type="NCBIfam" id="TIGR00054">
    <property type="entry name" value="RIP metalloprotease RseP"/>
    <property type="match status" value="1"/>
</dbReference>
<dbReference type="EC" id="3.4.24.-" evidence="11"/>
<dbReference type="GeneID" id="96777324"/>
<dbReference type="AlphaFoldDB" id="A0A6I2U7C9"/>
<feature type="transmembrane region" description="Helical" evidence="11">
    <location>
        <begin position="264"/>
        <end position="285"/>
    </location>
</feature>
<evidence type="ECO:0000259" key="12">
    <source>
        <dbReference type="SMART" id="SM00228"/>
    </source>
</evidence>
<dbReference type="Pfam" id="PF17820">
    <property type="entry name" value="PDZ_6"/>
    <property type="match status" value="1"/>
</dbReference>
<dbReference type="InterPro" id="IPR008915">
    <property type="entry name" value="Peptidase_M50"/>
</dbReference>
<dbReference type="Pfam" id="PF02163">
    <property type="entry name" value="Peptidase_M50"/>
    <property type="match status" value="1"/>
</dbReference>
<comment type="subcellular location">
    <subcellularLocation>
        <location evidence="2">Membrane</location>
        <topology evidence="2">Multi-pass membrane protein</topology>
    </subcellularLocation>
</comment>
<dbReference type="GO" id="GO:0016020">
    <property type="term" value="C:membrane"/>
    <property type="evidence" value="ECO:0007669"/>
    <property type="project" value="UniProtKB-SubCell"/>
</dbReference>
<keyword evidence="10 11" id="KW-0472">Membrane</keyword>
<dbReference type="InterPro" id="IPR004387">
    <property type="entry name" value="Pept_M50_Zn"/>
</dbReference>
<dbReference type="GO" id="GO:0006508">
    <property type="term" value="P:proteolysis"/>
    <property type="evidence" value="ECO:0007669"/>
    <property type="project" value="UniProtKB-KW"/>
</dbReference>
<evidence type="ECO:0000256" key="4">
    <source>
        <dbReference type="ARBA" id="ARBA00022670"/>
    </source>
</evidence>
<keyword evidence="7 11" id="KW-0862">Zinc</keyword>
<dbReference type="SUPFAM" id="SSF50156">
    <property type="entry name" value="PDZ domain-like"/>
    <property type="match status" value="1"/>
</dbReference>
<dbReference type="CDD" id="cd06163">
    <property type="entry name" value="S2P-M50_PDZ_RseP-like"/>
    <property type="match status" value="1"/>
</dbReference>
<feature type="transmembrane region" description="Helical" evidence="11">
    <location>
        <begin position="353"/>
        <end position="374"/>
    </location>
</feature>
<keyword evidence="5 11" id="KW-0812">Transmembrane</keyword>
<dbReference type="InterPro" id="IPR036034">
    <property type="entry name" value="PDZ_sf"/>
</dbReference>
<dbReference type="InterPro" id="IPR041489">
    <property type="entry name" value="PDZ_6"/>
</dbReference>
<feature type="transmembrane region" description="Helical" evidence="11">
    <location>
        <begin position="131"/>
        <end position="154"/>
    </location>
</feature>
<feature type="transmembrane region" description="Helical" evidence="11">
    <location>
        <begin position="306"/>
        <end position="326"/>
    </location>
</feature>
<protein>
    <recommendedName>
        <fullName evidence="11">Zinc metalloprotease</fullName>
        <ecNumber evidence="11">3.4.24.-</ecNumber>
    </recommendedName>
</protein>
<evidence type="ECO:0000256" key="7">
    <source>
        <dbReference type="ARBA" id="ARBA00022833"/>
    </source>
</evidence>
<keyword evidence="11" id="KW-0479">Metal-binding</keyword>
<evidence type="ECO:0000313" key="13">
    <source>
        <dbReference type="EMBL" id="MSU07418.1"/>
    </source>
</evidence>
<dbReference type="InterPro" id="IPR001478">
    <property type="entry name" value="PDZ"/>
</dbReference>
<reference evidence="13 14" key="1">
    <citation type="submission" date="2019-08" db="EMBL/GenBank/DDBJ databases">
        <title>In-depth cultivation of the pig gut microbiome towards novel bacterial diversity and tailored functional studies.</title>
        <authorList>
            <person name="Wylensek D."/>
            <person name="Hitch T.C.A."/>
            <person name="Clavel T."/>
        </authorList>
    </citation>
    <scope>NUCLEOTIDE SEQUENCE [LARGE SCALE GENOMIC DNA]</scope>
    <source>
        <strain evidence="13 14">WCA-693-APC-5D-A</strain>
    </source>
</reference>
<dbReference type="Gene3D" id="2.30.42.10">
    <property type="match status" value="1"/>
</dbReference>
<evidence type="ECO:0000313" key="14">
    <source>
        <dbReference type="Proteomes" id="UP000433181"/>
    </source>
</evidence>
<evidence type="ECO:0000256" key="8">
    <source>
        <dbReference type="ARBA" id="ARBA00022989"/>
    </source>
</evidence>
<comment type="similarity">
    <text evidence="3 11">Belongs to the peptidase M50B family.</text>
</comment>
<evidence type="ECO:0000256" key="10">
    <source>
        <dbReference type="ARBA" id="ARBA00023136"/>
    </source>
</evidence>
<keyword evidence="9 11" id="KW-0482">Metalloprotease</keyword>
<evidence type="ECO:0000256" key="5">
    <source>
        <dbReference type="ARBA" id="ARBA00022692"/>
    </source>
</evidence>
<dbReference type="GO" id="GO:0046872">
    <property type="term" value="F:metal ion binding"/>
    <property type="evidence" value="ECO:0007669"/>
    <property type="project" value="UniProtKB-KW"/>
</dbReference>
<evidence type="ECO:0000256" key="11">
    <source>
        <dbReference type="RuleBase" id="RU362031"/>
    </source>
</evidence>
<feature type="domain" description="PDZ" evidence="12">
    <location>
        <begin position="150"/>
        <end position="220"/>
    </location>
</feature>
<keyword evidence="6 11" id="KW-0378">Hydrolase</keyword>
<organism evidence="13 14">
    <name type="scientific">Anaerovibrio slackiae</name>
    <dbReference type="NCBI Taxonomy" id="2652309"/>
    <lineage>
        <taxon>Bacteria</taxon>
        <taxon>Bacillati</taxon>
        <taxon>Bacillota</taxon>
        <taxon>Negativicutes</taxon>
        <taxon>Selenomonadales</taxon>
        <taxon>Selenomonadaceae</taxon>
        <taxon>Anaerovibrio</taxon>
    </lineage>
</organism>
<keyword evidence="8 11" id="KW-1133">Transmembrane helix</keyword>
<dbReference type="SMART" id="SM00228">
    <property type="entry name" value="PDZ"/>
    <property type="match status" value="1"/>
</dbReference>
<comment type="cofactor">
    <cofactor evidence="1 11">
        <name>Zn(2+)</name>
        <dbReference type="ChEBI" id="CHEBI:29105"/>
    </cofactor>
</comment>
<sequence length="379" mass="41099">MTTIVAAIFVFGLLVLVHELGHFIVAKLTGMRVDEFAIGFGPKLWSRKYGETLYAIRAVPLGGFNRIAGMDYEIIERMGNEAEENAEDDGKPGGWKRYVPSVSRDNVVMVPDEEGAGERAYFRRPVWARMLMVLAGSFMNFVLPIFIFFGIFYFSGVATPSPEPVIGAVMAEKPAAMAGLMKGDRILTIDGSEVTKWEDISRQIQGAEGKPFKLTYQRDGEVRSATLIPEEEPDSKRVIIGITSSADIYQPGILEAAGLAFQKVVFVLMAMLGALIQLVQGSVGADALSGPVGIVQMTGEVANQGILPLLNFAAFLSLNLGLINLLPVPALDGGHFVMLVLEGLRGKPLGPKAMYYIQAAGVTLLVSLMIFTTFNDLMK</sequence>
<dbReference type="Proteomes" id="UP000433181">
    <property type="component" value="Unassembled WGS sequence"/>
</dbReference>
<dbReference type="EMBL" id="VUNR01000001">
    <property type="protein sequence ID" value="MSU07418.1"/>
    <property type="molecule type" value="Genomic_DNA"/>
</dbReference>
<evidence type="ECO:0000256" key="9">
    <source>
        <dbReference type="ARBA" id="ARBA00023049"/>
    </source>
</evidence>
<feature type="transmembrane region" description="Helical" evidence="11">
    <location>
        <begin position="6"/>
        <end position="25"/>
    </location>
</feature>
<evidence type="ECO:0000256" key="6">
    <source>
        <dbReference type="ARBA" id="ARBA00022801"/>
    </source>
</evidence>
<evidence type="ECO:0000256" key="1">
    <source>
        <dbReference type="ARBA" id="ARBA00001947"/>
    </source>
</evidence>
<dbReference type="RefSeq" id="WP_154404944.1">
    <property type="nucleotide sequence ID" value="NZ_VUNR01000001.1"/>
</dbReference>
<dbReference type="PANTHER" id="PTHR42837">
    <property type="entry name" value="REGULATOR OF SIGMA-E PROTEASE RSEP"/>
    <property type="match status" value="1"/>
</dbReference>
<dbReference type="PANTHER" id="PTHR42837:SF2">
    <property type="entry name" value="MEMBRANE METALLOPROTEASE ARASP2, CHLOROPLASTIC-RELATED"/>
    <property type="match status" value="1"/>
</dbReference>
<keyword evidence="14" id="KW-1185">Reference proteome</keyword>
<evidence type="ECO:0000256" key="2">
    <source>
        <dbReference type="ARBA" id="ARBA00004141"/>
    </source>
</evidence>
<keyword evidence="4 13" id="KW-0645">Protease</keyword>
<comment type="caution">
    <text evidence="13">The sequence shown here is derived from an EMBL/GenBank/DDBJ whole genome shotgun (WGS) entry which is preliminary data.</text>
</comment>
<accession>A0A6I2U7C9</accession>
<dbReference type="GO" id="GO:0004222">
    <property type="term" value="F:metalloendopeptidase activity"/>
    <property type="evidence" value="ECO:0007669"/>
    <property type="project" value="InterPro"/>
</dbReference>
<gene>
    <name evidence="13" type="primary">rseP</name>
    <name evidence="13" type="ORF">FYJ84_00170</name>
</gene>
<evidence type="ECO:0000256" key="3">
    <source>
        <dbReference type="ARBA" id="ARBA00007931"/>
    </source>
</evidence>
<name>A0A6I2U7C9_9FIRM</name>
<dbReference type="CDD" id="cd23081">
    <property type="entry name" value="cpPDZ_EcRseP-like"/>
    <property type="match status" value="1"/>
</dbReference>
<proteinExistence type="inferred from homology"/>